<reference evidence="1 2" key="1">
    <citation type="submission" date="2018-03" db="EMBL/GenBank/DDBJ databases">
        <title>Whole genome sequencing of Histamine producing bacteria.</title>
        <authorList>
            <person name="Butler K."/>
        </authorList>
    </citation>
    <scope>NUCLEOTIDE SEQUENCE [LARGE SCALE GENOMIC DNA]</scope>
    <source>
        <strain evidence="1 2">JCM 13586</strain>
    </source>
</reference>
<dbReference type="EMBL" id="PYMH01000002">
    <property type="protein sequence ID" value="PSU34567.1"/>
    <property type="molecule type" value="Genomic_DNA"/>
</dbReference>
<evidence type="ECO:0000313" key="2">
    <source>
        <dbReference type="Proteomes" id="UP000241222"/>
    </source>
</evidence>
<protein>
    <submittedName>
        <fullName evidence="1">Uncharacterized protein</fullName>
    </submittedName>
</protein>
<gene>
    <name evidence="1" type="ORF">C9I99_05505</name>
</gene>
<evidence type="ECO:0000313" key="1">
    <source>
        <dbReference type="EMBL" id="PSU34567.1"/>
    </source>
</evidence>
<accession>A0A2T3J0I8</accession>
<comment type="caution">
    <text evidence="1">The sequence shown here is derived from an EMBL/GenBank/DDBJ whole genome shotgun (WGS) entry which is preliminary data.</text>
</comment>
<organism evidence="1 2">
    <name type="scientific">Photobacterium lutimaris</name>
    <dbReference type="NCBI Taxonomy" id="388278"/>
    <lineage>
        <taxon>Bacteria</taxon>
        <taxon>Pseudomonadati</taxon>
        <taxon>Pseudomonadota</taxon>
        <taxon>Gammaproteobacteria</taxon>
        <taxon>Vibrionales</taxon>
        <taxon>Vibrionaceae</taxon>
        <taxon>Photobacterium</taxon>
    </lineage>
</organism>
<keyword evidence="2" id="KW-1185">Reference proteome</keyword>
<sequence>MLLAIVFSLSLLVLVSKSDIDNLEQCIGTFGDKMDVIEIQSEIKSQLDLLGWSQKKLARELYMDEFEYDDELEIRRYEERVKKALSRSTTKFELLRGYLNFIRSHPTFCKQRLVANTFQPRECLTSEQLDVMKEFSSSVDKKIT</sequence>
<name>A0A2T3J0I8_9GAMM</name>
<dbReference type="AlphaFoldDB" id="A0A2T3J0I8"/>
<dbReference type="Proteomes" id="UP000241222">
    <property type="component" value="Unassembled WGS sequence"/>
</dbReference>
<proteinExistence type="predicted"/>